<sequence>MAGVPPFDVPSFNFYVESIKILPKNFVHQTYNIQPKTEESTRSSQLYEVEFPVGMYNPKQPFEVERFEIRDGSGEDAEEIAVVQQHEDDFDDRTPAEEYTSSAASYSNASPNDEEEDDEDDVASSVEANYYYE</sequence>
<proteinExistence type="predicted"/>
<feature type="compositionally biased region" description="Acidic residues" evidence="1">
    <location>
        <begin position="112"/>
        <end position="122"/>
    </location>
</feature>
<reference evidence="2 3" key="1">
    <citation type="submission" date="2015-01" db="EMBL/GenBank/DDBJ databases">
        <title>Evolution of Trichinella species and genotypes.</title>
        <authorList>
            <person name="Korhonen P.K."/>
            <person name="Edoardo P."/>
            <person name="Giuseppe L.R."/>
            <person name="Gasser R.B."/>
        </authorList>
    </citation>
    <scope>NUCLEOTIDE SEQUENCE [LARGE SCALE GENOMIC DNA]</scope>
    <source>
        <strain evidence="2">ISS417</strain>
    </source>
</reference>
<evidence type="ECO:0000256" key="1">
    <source>
        <dbReference type="SAM" id="MobiDB-lite"/>
    </source>
</evidence>
<accession>A0A0V0UDK9</accession>
<dbReference type="AlphaFoldDB" id="A0A0V0UDK9"/>
<evidence type="ECO:0000313" key="3">
    <source>
        <dbReference type="Proteomes" id="UP000055048"/>
    </source>
</evidence>
<dbReference type="Proteomes" id="UP000055048">
    <property type="component" value="Unassembled WGS sequence"/>
</dbReference>
<dbReference type="EMBL" id="JYDJ01000017">
    <property type="protein sequence ID" value="KRX49362.1"/>
    <property type="molecule type" value="Genomic_DNA"/>
</dbReference>
<name>A0A0V0UDK9_9BILA</name>
<evidence type="ECO:0000313" key="2">
    <source>
        <dbReference type="EMBL" id="KRX49362.1"/>
    </source>
</evidence>
<keyword evidence="3" id="KW-1185">Reference proteome</keyword>
<feature type="compositionally biased region" description="Low complexity" evidence="1">
    <location>
        <begin position="97"/>
        <end position="111"/>
    </location>
</feature>
<feature type="region of interest" description="Disordered" evidence="1">
    <location>
        <begin position="85"/>
        <end position="133"/>
    </location>
</feature>
<comment type="caution">
    <text evidence="2">The sequence shown here is derived from an EMBL/GenBank/DDBJ whole genome shotgun (WGS) entry which is preliminary data.</text>
</comment>
<organism evidence="2 3">
    <name type="scientific">Trichinella murrelli</name>
    <dbReference type="NCBI Taxonomy" id="144512"/>
    <lineage>
        <taxon>Eukaryota</taxon>
        <taxon>Metazoa</taxon>
        <taxon>Ecdysozoa</taxon>
        <taxon>Nematoda</taxon>
        <taxon>Enoplea</taxon>
        <taxon>Dorylaimia</taxon>
        <taxon>Trichinellida</taxon>
        <taxon>Trichinellidae</taxon>
        <taxon>Trichinella</taxon>
    </lineage>
</organism>
<dbReference type="OrthoDB" id="5918939at2759"/>
<protein>
    <submittedName>
        <fullName evidence="2">Uncharacterized protein</fullName>
    </submittedName>
</protein>
<feature type="compositionally biased region" description="Low complexity" evidence="1">
    <location>
        <begin position="123"/>
        <end position="133"/>
    </location>
</feature>
<gene>
    <name evidence="2" type="ORF">T05_12834</name>
</gene>